<evidence type="ECO:0000313" key="13">
    <source>
        <dbReference type="EMBL" id="PTW59408.1"/>
    </source>
</evidence>
<evidence type="ECO:0000256" key="3">
    <source>
        <dbReference type="ARBA" id="ARBA00022679"/>
    </source>
</evidence>
<keyword evidence="9" id="KW-0443">Lipid metabolism</keyword>
<dbReference type="SMART" id="SM00046">
    <property type="entry name" value="DAGKc"/>
    <property type="match status" value="1"/>
</dbReference>
<dbReference type="NCBIfam" id="NF009602">
    <property type="entry name" value="PRK13054.1"/>
    <property type="match status" value="1"/>
</dbReference>
<evidence type="ECO:0000256" key="7">
    <source>
        <dbReference type="ARBA" id="ARBA00022840"/>
    </source>
</evidence>
<dbReference type="GO" id="GO:0046872">
    <property type="term" value="F:metal ion binding"/>
    <property type="evidence" value="ECO:0007669"/>
    <property type="project" value="UniProtKB-KW"/>
</dbReference>
<dbReference type="InterPro" id="IPR001206">
    <property type="entry name" value="Diacylglycerol_kinase_cat_dom"/>
</dbReference>
<comment type="cofactor">
    <cofactor evidence="1">
        <name>Mg(2+)</name>
        <dbReference type="ChEBI" id="CHEBI:18420"/>
    </cofactor>
</comment>
<keyword evidence="6 13" id="KW-0418">Kinase</keyword>
<evidence type="ECO:0000259" key="12">
    <source>
        <dbReference type="PROSITE" id="PS50146"/>
    </source>
</evidence>
<dbReference type="GO" id="GO:0005886">
    <property type="term" value="C:plasma membrane"/>
    <property type="evidence" value="ECO:0007669"/>
    <property type="project" value="TreeGrafter"/>
</dbReference>
<dbReference type="PANTHER" id="PTHR12358">
    <property type="entry name" value="SPHINGOSINE KINASE"/>
    <property type="match status" value="1"/>
</dbReference>
<dbReference type="InterPro" id="IPR016064">
    <property type="entry name" value="NAD/diacylglycerol_kinase_sf"/>
</dbReference>
<dbReference type="GO" id="GO:0005524">
    <property type="term" value="F:ATP binding"/>
    <property type="evidence" value="ECO:0007669"/>
    <property type="project" value="UniProtKB-KW"/>
</dbReference>
<keyword evidence="11" id="KW-1208">Phospholipid metabolism</keyword>
<dbReference type="NCBIfam" id="TIGR00147">
    <property type="entry name" value="YegS/Rv2252/BmrU family lipid kinase"/>
    <property type="match status" value="1"/>
</dbReference>
<dbReference type="PROSITE" id="PS50146">
    <property type="entry name" value="DAGK"/>
    <property type="match status" value="1"/>
</dbReference>
<evidence type="ECO:0000256" key="2">
    <source>
        <dbReference type="ARBA" id="ARBA00022516"/>
    </source>
</evidence>
<comment type="caution">
    <text evidence="13">The sequence shown here is derived from an EMBL/GenBank/DDBJ whole genome shotgun (WGS) entry which is preliminary data.</text>
</comment>
<evidence type="ECO:0000256" key="4">
    <source>
        <dbReference type="ARBA" id="ARBA00022723"/>
    </source>
</evidence>
<dbReference type="InterPro" id="IPR050187">
    <property type="entry name" value="Lipid_Phosphate_FormReg"/>
</dbReference>
<dbReference type="Gene3D" id="2.60.200.40">
    <property type="match status" value="1"/>
</dbReference>
<reference evidence="13 14" key="1">
    <citation type="submission" date="2018-04" db="EMBL/GenBank/DDBJ databases">
        <title>Genomic Encyclopedia of Archaeal and Bacterial Type Strains, Phase II (KMG-II): from individual species to whole genera.</title>
        <authorList>
            <person name="Goeker M."/>
        </authorList>
    </citation>
    <scope>NUCLEOTIDE SEQUENCE [LARGE SCALE GENOMIC DNA]</scope>
    <source>
        <strain evidence="13 14">DSM 23382</strain>
    </source>
</reference>
<dbReference type="RefSeq" id="WP_107990937.1">
    <property type="nucleotide sequence ID" value="NZ_QAYG01000007.1"/>
</dbReference>
<evidence type="ECO:0000256" key="1">
    <source>
        <dbReference type="ARBA" id="ARBA00001946"/>
    </source>
</evidence>
<accession>A0A2T5V6M6</accession>
<keyword evidence="3" id="KW-0808">Transferase</keyword>
<keyword evidence="5" id="KW-0547">Nucleotide-binding</keyword>
<dbReference type="Gene3D" id="3.40.50.10330">
    <property type="entry name" value="Probable inorganic polyphosphate/atp-NAD kinase, domain 1"/>
    <property type="match status" value="1"/>
</dbReference>
<evidence type="ECO:0000256" key="10">
    <source>
        <dbReference type="ARBA" id="ARBA00023209"/>
    </source>
</evidence>
<dbReference type="PANTHER" id="PTHR12358:SF106">
    <property type="entry name" value="LIPID KINASE YEGS"/>
    <property type="match status" value="1"/>
</dbReference>
<proteinExistence type="predicted"/>
<dbReference type="Pfam" id="PF19279">
    <property type="entry name" value="YegS_C"/>
    <property type="match status" value="1"/>
</dbReference>
<dbReference type="Pfam" id="PF00781">
    <property type="entry name" value="DAGK_cat"/>
    <property type="match status" value="1"/>
</dbReference>
<dbReference type="AlphaFoldDB" id="A0A2T5V6M6"/>
<dbReference type="SUPFAM" id="SSF111331">
    <property type="entry name" value="NAD kinase/diacylglycerol kinase-like"/>
    <property type="match status" value="1"/>
</dbReference>
<dbReference type="Proteomes" id="UP000244081">
    <property type="component" value="Unassembled WGS sequence"/>
</dbReference>
<dbReference type="InterPro" id="IPR017438">
    <property type="entry name" value="ATP-NAD_kinase_N"/>
</dbReference>
<dbReference type="InterPro" id="IPR005218">
    <property type="entry name" value="Diacylglycerol/lipid_kinase"/>
</dbReference>
<evidence type="ECO:0000256" key="11">
    <source>
        <dbReference type="ARBA" id="ARBA00023264"/>
    </source>
</evidence>
<dbReference type="GO" id="GO:0008654">
    <property type="term" value="P:phospholipid biosynthetic process"/>
    <property type="evidence" value="ECO:0007669"/>
    <property type="project" value="UniProtKB-KW"/>
</dbReference>
<dbReference type="GO" id="GO:0016301">
    <property type="term" value="F:kinase activity"/>
    <property type="evidence" value="ECO:0007669"/>
    <property type="project" value="UniProtKB-KW"/>
</dbReference>
<evidence type="ECO:0000256" key="6">
    <source>
        <dbReference type="ARBA" id="ARBA00022777"/>
    </source>
</evidence>
<keyword evidence="7" id="KW-0067">ATP-binding</keyword>
<keyword evidence="14" id="KW-1185">Reference proteome</keyword>
<feature type="domain" description="DAGKc" evidence="12">
    <location>
        <begin position="2"/>
        <end position="134"/>
    </location>
</feature>
<dbReference type="EMBL" id="QAYG01000007">
    <property type="protein sequence ID" value="PTW59408.1"/>
    <property type="molecule type" value="Genomic_DNA"/>
</dbReference>
<sequence length="301" mass="31100">MPDPRRLTLILNGKASGDERVRDAIAAIRDIGHRIDVKVTEGPGDAERFAAEAARDDEAGILVAGGGDGTLNAVVRGALSGEGEPACSFALLPLGTANDFARNAGIPLDPLSALEVALDVPARPIDVAVAGIDDDDPRHFVNMATAGFGPRVTAEADPDLKARLGGAAYLLSALGRIGEVTPWEGTVTGPDFAWRGSFAALAIGNGRRAGGGVELCPLAELDDGALDVTIIEAPDGDVLAGLIASLPMAVGLEPESVVRTRAASFEIETQAPVPISLDGEMLEARSLRLSVEPKAIRFHLP</sequence>
<evidence type="ECO:0000256" key="9">
    <source>
        <dbReference type="ARBA" id="ARBA00023098"/>
    </source>
</evidence>
<organism evidence="13 14">
    <name type="scientific">Breoghania corrubedonensis</name>
    <dbReference type="NCBI Taxonomy" id="665038"/>
    <lineage>
        <taxon>Bacteria</taxon>
        <taxon>Pseudomonadati</taxon>
        <taxon>Pseudomonadota</taxon>
        <taxon>Alphaproteobacteria</taxon>
        <taxon>Hyphomicrobiales</taxon>
        <taxon>Stappiaceae</taxon>
        <taxon>Breoghania</taxon>
    </lineage>
</organism>
<keyword evidence="10" id="KW-0594">Phospholipid biosynthesis</keyword>
<gene>
    <name evidence="13" type="ORF">C8N35_107121</name>
</gene>
<evidence type="ECO:0000313" key="14">
    <source>
        <dbReference type="Proteomes" id="UP000244081"/>
    </source>
</evidence>
<evidence type="ECO:0000256" key="5">
    <source>
        <dbReference type="ARBA" id="ARBA00022741"/>
    </source>
</evidence>
<keyword evidence="4" id="KW-0479">Metal-binding</keyword>
<name>A0A2T5V6M6_9HYPH</name>
<dbReference type="InterPro" id="IPR045540">
    <property type="entry name" value="YegS/DAGK_C"/>
</dbReference>
<dbReference type="OrthoDB" id="142078at2"/>
<keyword evidence="2" id="KW-0444">Lipid biosynthesis</keyword>
<protein>
    <submittedName>
        <fullName evidence="13">Lipid kinase YegS</fullName>
    </submittedName>
</protein>
<keyword evidence="8" id="KW-0460">Magnesium</keyword>
<evidence type="ECO:0000256" key="8">
    <source>
        <dbReference type="ARBA" id="ARBA00022842"/>
    </source>
</evidence>